<dbReference type="HOGENOM" id="CLU_013985_4_2_9"/>
<sequence length="187" mass="21800">MKIRIATSKDAKSIQKIYAYYVQNTNITFEYDAPNFEEIERRINNTLHQYPYLVAIENGEVIGYAYASRYSARKAFDWDCELSIYIKDGLSRKGCGTRLYKTLLSLLKKMNVKNVYACITHPNANSERFHEVFGFQVVGIFQNCGYKFKKWHDVVWLEKKIGDYHEVSEFIPFSALSSTEIELSLND</sequence>
<dbReference type="Pfam" id="PF13420">
    <property type="entry name" value="Acetyltransf_4"/>
    <property type="match status" value="1"/>
</dbReference>
<proteinExistence type="predicted"/>
<reference evidence="2 3" key="1">
    <citation type="submission" date="2010-12" db="EMBL/GenBank/DDBJ databases">
        <title>The Genome Sequence of Coprobacillus sp. strain 29_1.</title>
        <authorList>
            <consortium name="The Broad Institute Genome Sequencing Platform"/>
            <person name="Earl A."/>
            <person name="Ward D."/>
            <person name="Feldgarden M."/>
            <person name="Gevers D."/>
            <person name="Daigneault M."/>
            <person name="Sibley C.D."/>
            <person name="White A."/>
            <person name="Strauss J."/>
            <person name="Allen-Vercoe E."/>
            <person name="Young S.K."/>
            <person name="Zeng Q."/>
            <person name="Gargeya S."/>
            <person name="Fitzgerald M."/>
            <person name="Haas B."/>
            <person name="Abouelleil A."/>
            <person name="Alvarado L."/>
            <person name="Arachchi H.M."/>
            <person name="Berlin A."/>
            <person name="Brown A."/>
            <person name="Chapman S.B."/>
            <person name="Chen Z."/>
            <person name="Dunbar C."/>
            <person name="Freedman E."/>
            <person name="Gearin G."/>
            <person name="Gellesch M."/>
            <person name="Goldberg J."/>
            <person name="Griggs A."/>
            <person name="Gujja S."/>
            <person name="Heilman E."/>
            <person name="Heiman D."/>
            <person name="Howarth C."/>
            <person name="Larson L."/>
            <person name="Lui A."/>
            <person name="MacDonald P.J.P."/>
            <person name="Mehta T."/>
            <person name="Montmayeur A."/>
            <person name="Murphy C."/>
            <person name="Neiman D."/>
            <person name="Pearson M."/>
            <person name="Priest M."/>
            <person name="Roberts A."/>
            <person name="Saif S."/>
            <person name="Shea T."/>
            <person name="Shenoy N."/>
            <person name="Sisk P."/>
            <person name="Stolte C."/>
            <person name="Sykes S."/>
            <person name="White J."/>
            <person name="Yandava C."/>
            <person name="Nusbaum C."/>
            <person name="Birren B."/>
        </authorList>
    </citation>
    <scope>NUCLEOTIDE SEQUENCE [LARGE SCALE GENOMIC DNA]</scope>
    <source>
        <strain evidence="2 3">29_1</strain>
    </source>
</reference>
<feature type="domain" description="N-acetyltransferase" evidence="1">
    <location>
        <begin position="1"/>
        <end position="162"/>
    </location>
</feature>
<name>E7G8F5_9FIRM</name>
<evidence type="ECO:0000313" key="3">
    <source>
        <dbReference type="Proteomes" id="UP000003157"/>
    </source>
</evidence>
<evidence type="ECO:0000313" key="2">
    <source>
        <dbReference type="EMBL" id="EFW05667.1"/>
    </source>
</evidence>
<accession>E7G8F5</accession>
<keyword evidence="2" id="KW-0808">Transferase</keyword>
<protein>
    <submittedName>
        <fullName evidence="2">Phosphinothricin N-acetyltransferase</fullName>
    </submittedName>
</protein>
<dbReference type="Gene3D" id="3.40.630.30">
    <property type="match status" value="1"/>
</dbReference>
<dbReference type="RefSeq" id="WP_008788159.1">
    <property type="nucleotide sequence ID" value="NZ_AKCB01000002.1"/>
</dbReference>
<dbReference type="SUPFAM" id="SSF55729">
    <property type="entry name" value="Acyl-CoA N-acyltransferases (Nat)"/>
    <property type="match status" value="1"/>
</dbReference>
<dbReference type="AlphaFoldDB" id="E7G8F5"/>
<dbReference type="STRING" id="100884.GCA_000269565_02889"/>
<dbReference type="EMBL" id="ADKX01000017">
    <property type="protein sequence ID" value="EFW05667.1"/>
    <property type="molecule type" value="Genomic_DNA"/>
</dbReference>
<comment type="caution">
    <text evidence="2">The sequence shown here is derived from an EMBL/GenBank/DDBJ whole genome shotgun (WGS) entry which is preliminary data.</text>
</comment>
<dbReference type="CDD" id="cd04301">
    <property type="entry name" value="NAT_SF"/>
    <property type="match status" value="1"/>
</dbReference>
<evidence type="ECO:0000259" key="1">
    <source>
        <dbReference type="PROSITE" id="PS51186"/>
    </source>
</evidence>
<dbReference type="InterPro" id="IPR016181">
    <property type="entry name" value="Acyl_CoA_acyltransferase"/>
</dbReference>
<dbReference type="PANTHER" id="PTHR43072:SF8">
    <property type="entry name" value="ACYLTRANSFERASE FABY-RELATED"/>
    <property type="match status" value="1"/>
</dbReference>
<keyword evidence="3" id="KW-1185">Reference proteome</keyword>
<dbReference type="GO" id="GO:0016747">
    <property type="term" value="F:acyltransferase activity, transferring groups other than amino-acyl groups"/>
    <property type="evidence" value="ECO:0007669"/>
    <property type="project" value="InterPro"/>
</dbReference>
<dbReference type="GeneID" id="78230692"/>
<dbReference type="eggNOG" id="COG1247">
    <property type="taxonomic scope" value="Bacteria"/>
</dbReference>
<dbReference type="InterPro" id="IPR000182">
    <property type="entry name" value="GNAT_dom"/>
</dbReference>
<organism evidence="2 3">
    <name type="scientific">Coprobacillus cateniformis</name>
    <dbReference type="NCBI Taxonomy" id="100884"/>
    <lineage>
        <taxon>Bacteria</taxon>
        <taxon>Bacillati</taxon>
        <taxon>Bacillota</taxon>
        <taxon>Erysipelotrichia</taxon>
        <taxon>Erysipelotrichales</taxon>
        <taxon>Coprobacillaceae</taxon>
        <taxon>Coprobacillus</taxon>
    </lineage>
</organism>
<dbReference type="PANTHER" id="PTHR43072">
    <property type="entry name" value="N-ACETYLTRANSFERASE"/>
    <property type="match status" value="1"/>
</dbReference>
<dbReference type="Proteomes" id="UP000003157">
    <property type="component" value="Unassembled WGS sequence"/>
</dbReference>
<dbReference type="OrthoDB" id="9798006at2"/>
<dbReference type="PROSITE" id="PS51186">
    <property type="entry name" value="GNAT"/>
    <property type="match status" value="1"/>
</dbReference>
<gene>
    <name evidence="2" type="ORF">HMPREF9488_01043</name>
</gene>